<gene>
    <name evidence="1" type="ORF">POCTA_138.1.T0850035</name>
</gene>
<sequence length="98" mass="11245">MATKESEELFRLQCDLIVKSMRYGEDGPIGYKQKNSMGYIFLQKISTSLTQPLGCLIFGQGKESLNLQIQSKISQKKVQLGQFFETLRILNHLLVYLQ</sequence>
<accession>A0A8S1W747</accession>
<dbReference type="AlphaFoldDB" id="A0A8S1W747"/>
<proteinExistence type="predicted"/>
<protein>
    <submittedName>
        <fullName evidence="1">Uncharacterized protein</fullName>
    </submittedName>
</protein>
<dbReference type="Proteomes" id="UP000683925">
    <property type="component" value="Unassembled WGS sequence"/>
</dbReference>
<evidence type="ECO:0000313" key="1">
    <source>
        <dbReference type="EMBL" id="CAD8185201.1"/>
    </source>
</evidence>
<evidence type="ECO:0000313" key="2">
    <source>
        <dbReference type="Proteomes" id="UP000683925"/>
    </source>
</evidence>
<dbReference type="EMBL" id="CAJJDP010000084">
    <property type="protein sequence ID" value="CAD8185201.1"/>
    <property type="molecule type" value="Genomic_DNA"/>
</dbReference>
<keyword evidence="2" id="KW-1185">Reference proteome</keyword>
<comment type="caution">
    <text evidence="1">The sequence shown here is derived from an EMBL/GenBank/DDBJ whole genome shotgun (WGS) entry which is preliminary data.</text>
</comment>
<reference evidence="1" key="1">
    <citation type="submission" date="2021-01" db="EMBL/GenBank/DDBJ databases">
        <authorList>
            <consortium name="Genoscope - CEA"/>
            <person name="William W."/>
        </authorList>
    </citation>
    <scope>NUCLEOTIDE SEQUENCE</scope>
</reference>
<organism evidence="1 2">
    <name type="scientific">Paramecium octaurelia</name>
    <dbReference type="NCBI Taxonomy" id="43137"/>
    <lineage>
        <taxon>Eukaryota</taxon>
        <taxon>Sar</taxon>
        <taxon>Alveolata</taxon>
        <taxon>Ciliophora</taxon>
        <taxon>Intramacronucleata</taxon>
        <taxon>Oligohymenophorea</taxon>
        <taxon>Peniculida</taxon>
        <taxon>Parameciidae</taxon>
        <taxon>Paramecium</taxon>
    </lineage>
</organism>
<name>A0A8S1W747_PAROT</name>